<dbReference type="Gene3D" id="3.40.630.40">
    <property type="entry name" value="Zn-dependent exopeptidases"/>
    <property type="match status" value="1"/>
</dbReference>
<organism evidence="1">
    <name type="scientific">marine metagenome</name>
    <dbReference type="NCBI Taxonomy" id="408172"/>
    <lineage>
        <taxon>unclassified sequences</taxon>
        <taxon>metagenomes</taxon>
        <taxon>ecological metagenomes</taxon>
    </lineage>
</organism>
<accession>A0A382T5G0</accession>
<evidence type="ECO:0000313" key="1">
    <source>
        <dbReference type="EMBL" id="SVD17233.1"/>
    </source>
</evidence>
<dbReference type="AlphaFoldDB" id="A0A382T5G0"/>
<protein>
    <recommendedName>
        <fullName evidence="2">N-formylglutamate amidohydrolase</fullName>
    </recommendedName>
</protein>
<dbReference type="EMBL" id="UINC01133980">
    <property type="protein sequence ID" value="SVD17233.1"/>
    <property type="molecule type" value="Genomic_DNA"/>
</dbReference>
<proteinExistence type="predicted"/>
<name>A0A382T5G0_9ZZZZ</name>
<dbReference type="Pfam" id="PF05013">
    <property type="entry name" value="FGase"/>
    <property type="match status" value="1"/>
</dbReference>
<dbReference type="SUPFAM" id="SSF53187">
    <property type="entry name" value="Zn-dependent exopeptidases"/>
    <property type="match status" value="1"/>
</dbReference>
<sequence length="280" mass="32515">MASIFCNGESIQSITVQHALNNNTPLLLTFPHSGEYYPDDFLPNPALPFEIIDFPNDKYVDELFDSHRSLGLPSIRANFPRTYIDVNRHQHNIDPSMMETQESWYGRFLSTDSEKENGGTLFWSKTKLGNYDLYDRKLSQDEMKQRIATCYVPFHQALASSIEDMKKNFNVAYILDCHSYAEFSSKFRGGERRPQVDVLNRHGQSCDHQFTECVVDAFSDCGYDVTLNKIYTGGEMLLRYGWPQIDQHALQFEIRRDLYMDEESRQKSGQFTKMQNDCSK</sequence>
<dbReference type="InterPro" id="IPR007709">
    <property type="entry name" value="N-FG_amidohydro"/>
</dbReference>
<evidence type="ECO:0008006" key="2">
    <source>
        <dbReference type="Google" id="ProtNLM"/>
    </source>
</evidence>
<gene>
    <name evidence="1" type="ORF">METZ01_LOCUS370087</name>
</gene>
<reference evidence="1" key="1">
    <citation type="submission" date="2018-05" db="EMBL/GenBank/DDBJ databases">
        <authorList>
            <person name="Lanie J.A."/>
            <person name="Ng W.-L."/>
            <person name="Kazmierczak K.M."/>
            <person name="Andrzejewski T.M."/>
            <person name="Davidsen T.M."/>
            <person name="Wayne K.J."/>
            <person name="Tettelin H."/>
            <person name="Glass J.I."/>
            <person name="Rusch D."/>
            <person name="Podicherti R."/>
            <person name="Tsui H.-C.T."/>
            <person name="Winkler M.E."/>
        </authorList>
    </citation>
    <scope>NUCLEOTIDE SEQUENCE</scope>
</reference>
<feature type="non-terminal residue" evidence="1">
    <location>
        <position position="280"/>
    </location>
</feature>